<comment type="caution">
    <text evidence="1">The sequence shown here is derived from an EMBL/GenBank/DDBJ whole genome shotgun (WGS) entry which is preliminary data.</text>
</comment>
<evidence type="ECO:0000313" key="1">
    <source>
        <dbReference type="EMBL" id="KAJ8667133.1"/>
    </source>
</evidence>
<dbReference type="EMBL" id="CM056744">
    <property type="protein sequence ID" value="KAJ8667133.1"/>
    <property type="molecule type" value="Genomic_DNA"/>
</dbReference>
<organism evidence="1 2">
    <name type="scientific">Eretmocerus hayati</name>
    <dbReference type="NCBI Taxonomy" id="131215"/>
    <lineage>
        <taxon>Eukaryota</taxon>
        <taxon>Metazoa</taxon>
        <taxon>Ecdysozoa</taxon>
        <taxon>Arthropoda</taxon>
        <taxon>Hexapoda</taxon>
        <taxon>Insecta</taxon>
        <taxon>Pterygota</taxon>
        <taxon>Neoptera</taxon>
        <taxon>Endopterygota</taxon>
        <taxon>Hymenoptera</taxon>
        <taxon>Apocrita</taxon>
        <taxon>Proctotrupomorpha</taxon>
        <taxon>Chalcidoidea</taxon>
        <taxon>Aphelinidae</taxon>
        <taxon>Aphelininae</taxon>
        <taxon>Eretmocerus</taxon>
    </lineage>
</organism>
<sequence>MFCSTKKNEASSSGKLHQLCLNEDDRRELRDLVANVAADDDEVRGLLEHIDDELTAPVSEKAEPARVNVDADEDWDELQDDSENHFFSIRMADRGCEVGGETSSGSKLYSVMRFGHHERGCEASAWRGASLQQTTSCGGRLKLRVKLQGRDESGTSNDITFRGSKQAGIDQHSSYYLLMPRAQPDGNGGDSEQEAVLEAHPLHHWYTFRAEQRYNSLSAEQAEAEFARRDSILNYFSLMASCRAPNSDATSEASNVEAKSQHRLVRGTSSGPSALRLRIGYRTRRIKRIGLSAVNRGTGRQQQRVKASISKTRVRRGRRQARRSDDASASDGEDEEEEFDEAEDSVGIMSSSSSDDDDELAEDEMQEQQVSMVSVADEGGLADMLISSDSDPESDESAHHNNETHLENRNHPLKQLDGHGSAHEEFSCVWGHFDGANEGIGNVVAGTSDAVEKILKKRKLNYTPNISRLKRRKLYAPSPPVNATSECCITVESVRRYLLRKPITVKDLLKKFKLKKTGLSKEETEELLMLALAELNPDIQEINGATYYSLDLQ</sequence>
<reference evidence="1" key="1">
    <citation type="submission" date="2023-04" db="EMBL/GenBank/DDBJ databases">
        <title>A chromosome-level genome assembly of the parasitoid wasp Eretmocerus hayati.</title>
        <authorList>
            <person name="Zhong Y."/>
            <person name="Liu S."/>
            <person name="Liu Y."/>
        </authorList>
    </citation>
    <scope>NUCLEOTIDE SEQUENCE</scope>
    <source>
        <strain evidence="1">ZJU_SS_LIU_2023</strain>
    </source>
</reference>
<evidence type="ECO:0000313" key="2">
    <source>
        <dbReference type="Proteomes" id="UP001239111"/>
    </source>
</evidence>
<protein>
    <submittedName>
        <fullName evidence="1">Uncharacterized protein</fullName>
    </submittedName>
</protein>
<gene>
    <name evidence="1" type="ORF">QAD02_008795</name>
</gene>
<proteinExistence type="predicted"/>
<dbReference type="Proteomes" id="UP001239111">
    <property type="component" value="Chromosome 4"/>
</dbReference>
<keyword evidence="2" id="KW-1185">Reference proteome</keyword>
<accession>A0ACC2N7L2</accession>
<name>A0ACC2N7L2_9HYME</name>